<dbReference type="Proteomes" id="UP000805193">
    <property type="component" value="Unassembled WGS sequence"/>
</dbReference>
<organism evidence="1 2">
    <name type="scientific">Ixodes persulcatus</name>
    <name type="common">Taiga tick</name>
    <dbReference type="NCBI Taxonomy" id="34615"/>
    <lineage>
        <taxon>Eukaryota</taxon>
        <taxon>Metazoa</taxon>
        <taxon>Ecdysozoa</taxon>
        <taxon>Arthropoda</taxon>
        <taxon>Chelicerata</taxon>
        <taxon>Arachnida</taxon>
        <taxon>Acari</taxon>
        <taxon>Parasitiformes</taxon>
        <taxon>Ixodida</taxon>
        <taxon>Ixodoidea</taxon>
        <taxon>Ixodidae</taxon>
        <taxon>Ixodinae</taxon>
        <taxon>Ixodes</taxon>
    </lineage>
</organism>
<gene>
    <name evidence="1" type="ORF">HPB47_006147</name>
</gene>
<reference evidence="1 2" key="1">
    <citation type="journal article" date="2020" name="Cell">
        <title>Large-Scale Comparative Analyses of Tick Genomes Elucidate Their Genetic Diversity and Vector Capacities.</title>
        <authorList>
            <consortium name="Tick Genome and Microbiome Consortium (TIGMIC)"/>
            <person name="Jia N."/>
            <person name="Wang J."/>
            <person name="Shi W."/>
            <person name="Du L."/>
            <person name="Sun Y."/>
            <person name="Zhan W."/>
            <person name="Jiang J.F."/>
            <person name="Wang Q."/>
            <person name="Zhang B."/>
            <person name="Ji P."/>
            <person name="Bell-Sakyi L."/>
            <person name="Cui X.M."/>
            <person name="Yuan T.T."/>
            <person name="Jiang B.G."/>
            <person name="Yang W.F."/>
            <person name="Lam T.T."/>
            <person name="Chang Q.C."/>
            <person name="Ding S.J."/>
            <person name="Wang X.J."/>
            <person name="Zhu J.G."/>
            <person name="Ruan X.D."/>
            <person name="Zhao L."/>
            <person name="Wei J.T."/>
            <person name="Ye R.Z."/>
            <person name="Que T.C."/>
            <person name="Du C.H."/>
            <person name="Zhou Y.H."/>
            <person name="Cheng J.X."/>
            <person name="Dai P.F."/>
            <person name="Guo W.B."/>
            <person name="Han X.H."/>
            <person name="Huang E.J."/>
            <person name="Li L.F."/>
            <person name="Wei W."/>
            <person name="Gao Y.C."/>
            <person name="Liu J.Z."/>
            <person name="Shao H.Z."/>
            <person name="Wang X."/>
            <person name="Wang C.C."/>
            <person name="Yang T.C."/>
            <person name="Huo Q.B."/>
            <person name="Li W."/>
            <person name="Chen H.Y."/>
            <person name="Chen S.E."/>
            <person name="Zhou L.G."/>
            <person name="Ni X.B."/>
            <person name="Tian J.H."/>
            <person name="Sheng Y."/>
            <person name="Liu T."/>
            <person name="Pan Y.S."/>
            <person name="Xia L.Y."/>
            <person name="Li J."/>
            <person name="Zhao F."/>
            <person name="Cao W.C."/>
        </authorList>
    </citation>
    <scope>NUCLEOTIDE SEQUENCE [LARGE SCALE GENOMIC DNA]</scope>
    <source>
        <strain evidence="1">Iper-2018</strain>
    </source>
</reference>
<sequence length="335" mass="38353">MSTTICALLVVSTKEASTKKEVNWDCPTPDTHLLSLWDHHTRKLTEYRNTKDRNTLKEVNRITAEAEEYARKLRVNNTPVPRNMGLDQPERRRDYAQKHLTVVTTKLEDPTAIVLYTDAAHKNIITTSAWHDLRQNKSWSRETKTAGTPEEAEAQAILHALEHVTQSLNPPVKTVDIYTDVQEDIRRCRKHDPNSPTTRRILALARRLESKNVKADCAPANSGKTGPRKQDETRDRTPYDPEDAMRKVRQDIKKRLLASLPREPDPIPLGRYSRKKMILLRRIRTGSAVTPHDRRKWELSAGKIGRNRPPVSAASPPVSPPQPQQMQRQHSLEQP</sequence>
<accession>A0AC60PBE5</accession>
<proteinExistence type="predicted"/>
<name>A0AC60PBE5_IXOPE</name>
<protein>
    <submittedName>
        <fullName evidence="1">Uncharacterized protein</fullName>
    </submittedName>
</protein>
<dbReference type="EMBL" id="JABSTQ010010921">
    <property type="protein sequence ID" value="KAG0416783.1"/>
    <property type="molecule type" value="Genomic_DNA"/>
</dbReference>
<evidence type="ECO:0000313" key="2">
    <source>
        <dbReference type="Proteomes" id="UP000805193"/>
    </source>
</evidence>
<comment type="caution">
    <text evidence="1">The sequence shown here is derived from an EMBL/GenBank/DDBJ whole genome shotgun (WGS) entry which is preliminary data.</text>
</comment>
<evidence type="ECO:0000313" key="1">
    <source>
        <dbReference type="EMBL" id="KAG0416783.1"/>
    </source>
</evidence>
<keyword evidence="2" id="KW-1185">Reference proteome</keyword>